<dbReference type="AlphaFoldDB" id="A0A0B7MB71"/>
<feature type="transmembrane region" description="Helical" evidence="2">
    <location>
        <begin position="12"/>
        <end position="39"/>
    </location>
</feature>
<dbReference type="Proteomes" id="UP000046155">
    <property type="component" value="Unassembled WGS sequence"/>
</dbReference>
<reference evidence="5" key="1">
    <citation type="submission" date="2015-01" db="EMBL/GenBank/DDBJ databases">
        <authorList>
            <person name="Manzoor Shahid"/>
            <person name="Zubair Saima"/>
        </authorList>
    </citation>
    <scope>NUCLEOTIDE SEQUENCE [LARGE SCALE GENOMIC DNA]</scope>
    <source>
        <strain evidence="5">Sp3</strain>
    </source>
</reference>
<evidence type="ECO:0000313" key="4">
    <source>
        <dbReference type="EMBL" id="CEO87734.1"/>
    </source>
</evidence>
<gene>
    <name evidence="4" type="primary">pglB</name>
    <name evidence="4" type="ORF">SSCH_1200010</name>
</gene>
<keyword evidence="2" id="KW-0812">Transmembrane</keyword>
<protein>
    <submittedName>
        <fullName evidence="4">Bacterial sugar transferase</fullName>
    </submittedName>
</protein>
<dbReference type="RefSeq" id="WP_044664041.1">
    <property type="nucleotide sequence ID" value="NZ_CDRZ01000025.1"/>
</dbReference>
<evidence type="ECO:0000256" key="1">
    <source>
        <dbReference type="ARBA" id="ARBA00006464"/>
    </source>
</evidence>
<dbReference type="PANTHER" id="PTHR30576">
    <property type="entry name" value="COLANIC BIOSYNTHESIS UDP-GLUCOSE LIPID CARRIER TRANSFERASE"/>
    <property type="match status" value="1"/>
</dbReference>
<feature type="domain" description="Bacterial sugar transferase" evidence="3">
    <location>
        <begin position="3"/>
        <end position="180"/>
    </location>
</feature>
<name>A0A0B7MB71_9FIRM</name>
<dbReference type="OrthoDB" id="9808602at2"/>
<evidence type="ECO:0000313" key="5">
    <source>
        <dbReference type="Proteomes" id="UP000046155"/>
    </source>
</evidence>
<dbReference type="EMBL" id="CDRZ01000025">
    <property type="protein sequence ID" value="CEO87734.1"/>
    <property type="molecule type" value="Genomic_DNA"/>
</dbReference>
<dbReference type="InterPro" id="IPR003362">
    <property type="entry name" value="Bact_transf"/>
</dbReference>
<dbReference type="Pfam" id="PF02397">
    <property type="entry name" value="Bac_transf"/>
    <property type="match status" value="1"/>
</dbReference>
<keyword evidence="4" id="KW-0808">Transferase</keyword>
<evidence type="ECO:0000259" key="3">
    <source>
        <dbReference type="Pfam" id="PF02397"/>
    </source>
</evidence>
<sequence>MIKRLFDLVISLILLLILSPVILLTSLVVILDTGFPVFYRGLRVGREGRCFNILKFRSMVVDSRQKGPGITAGSDCRVTGSGRFLRKWKLDEFPQFFNVLRGEMSLVGPRPEDPRYVEYYTEEERKVLSVKPGVTGVSQILFRSEEELLDVDDPEEYYITCIMRQKLRVDLAYAQQQSLFF</sequence>
<evidence type="ECO:0000256" key="2">
    <source>
        <dbReference type="SAM" id="Phobius"/>
    </source>
</evidence>
<keyword evidence="2" id="KW-0472">Membrane</keyword>
<dbReference type="GO" id="GO:0016780">
    <property type="term" value="F:phosphotransferase activity, for other substituted phosphate groups"/>
    <property type="evidence" value="ECO:0007669"/>
    <property type="project" value="TreeGrafter"/>
</dbReference>
<dbReference type="PANTHER" id="PTHR30576:SF20">
    <property type="entry name" value="QUINOVOSAMINEPHOSPHOTRANSFERAE-RELATED"/>
    <property type="match status" value="1"/>
</dbReference>
<organism evidence="4 5">
    <name type="scientific">Syntrophaceticus schinkii</name>
    <dbReference type="NCBI Taxonomy" id="499207"/>
    <lineage>
        <taxon>Bacteria</taxon>
        <taxon>Bacillati</taxon>
        <taxon>Bacillota</taxon>
        <taxon>Clostridia</taxon>
        <taxon>Thermoanaerobacterales</taxon>
        <taxon>Thermoanaerobacterales Family III. Incertae Sedis</taxon>
        <taxon>Syntrophaceticus</taxon>
    </lineage>
</organism>
<keyword evidence="5" id="KW-1185">Reference proteome</keyword>
<comment type="similarity">
    <text evidence="1">Belongs to the bacterial sugar transferase family.</text>
</comment>
<proteinExistence type="inferred from homology"/>
<keyword evidence="2" id="KW-1133">Transmembrane helix</keyword>
<accession>A0A0B7MB71</accession>